<name>H1LKI4_9LACO</name>
<evidence type="ECO:0000256" key="2">
    <source>
        <dbReference type="ARBA" id="ARBA00023284"/>
    </source>
</evidence>
<dbReference type="CDD" id="cd03032">
    <property type="entry name" value="ArsC_Spx"/>
    <property type="match status" value="1"/>
</dbReference>
<evidence type="ECO:0000256" key="3">
    <source>
        <dbReference type="PROSITE-ProRule" id="PRU01282"/>
    </source>
</evidence>
<sequence length="140" mass="16518">MITRRMKIMTVNLLTTPSCTSCRKAKQWLIDHKIDFRERNIFAQPLSTTELKQILMLSERGTEGLISTRSYVYEQYKDKINTLTIGELINLLAAHPEMIRRPILMDAKRLEIGFNDDEIRRFLPREVRKNDLEKLIRNAL</sequence>
<dbReference type="NCBIfam" id="NF002459">
    <property type="entry name" value="PRK01655.1"/>
    <property type="match status" value="1"/>
</dbReference>
<dbReference type="Pfam" id="PF03960">
    <property type="entry name" value="ArsC"/>
    <property type="match status" value="1"/>
</dbReference>
<dbReference type="PANTHER" id="PTHR30041">
    <property type="entry name" value="ARSENATE REDUCTASE"/>
    <property type="match status" value="1"/>
</dbReference>
<dbReference type="PROSITE" id="PS51353">
    <property type="entry name" value="ARSC"/>
    <property type="match status" value="1"/>
</dbReference>
<dbReference type="HOGENOM" id="CLU_116644_1_1_9"/>
<dbReference type="PATRIC" id="fig|797516.3.peg.2815"/>
<comment type="caution">
    <text evidence="4">The sequence shown here is derived from an EMBL/GenBank/DDBJ whole genome shotgun (WGS) entry which is preliminary data.</text>
</comment>
<dbReference type="InterPro" id="IPR006504">
    <property type="entry name" value="Tscrpt_reg_Spx/MgsR"/>
</dbReference>
<protein>
    <submittedName>
        <fullName evidence="4">Regulatory protein spx</fullName>
    </submittedName>
</protein>
<dbReference type="SUPFAM" id="SSF52833">
    <property type="entry name" value="Thioredoxin-like"/>
    <property type="match status" value="1"/>
</dbReference>
<keyword evidence="2" id="KW-0676">Redox-active center</keyword>
<organism evidence="4 5">
    <name type="scientific">Lentilactobacillus kisonensis F0435</name>
    <dbReference type="NCBI Taxonomy" id="797516"/>
    <lineage>
        <taxon>Bacteria</taxon>
        <taxon>Bacillati</taxon>
        <taxon>Bacillota</taxon>
        <taxon>Bacilli</taxon>
        <taxon>Lactobacillales</taxon>
        <taxon>Lactobacillaceae</taxon>
        <taxon>Lentilactobacillus</taxon>
    </lineage>
</organism>
<dbReference type="PANTHER" id="PTHR30041:SF7">
    <property type="entry name" value="GLOBAL TRANSCRIPTIONAL REGULATOR SPX"/>
    <property type="match status" value="1"/>
</dbReference>
<reference evidence="4 5" key="1">
    <citation type="submission" date="2011-09" db="EMBL/GenBank/DDBJ databases">
        <authorList>
            <person name="Weinstock G."/>
            <person name="Sodergren E."/>
            <person name="Clifton S."/>
            <person name="Fulton L."/>
            <person name="Fulton B."/>
            <person name="Courtney L."/>
            <person name="Fronick C."/>
            <person name="Harrison M."/>
            <person name="Strong C."/>
            <person name="Farmer C."/>
            <person name="Delahaunty K."/>
            <person name="Markovic C."/>
            <person name="Hall O."/>
            <person name="Minx P."/>
            <person name="Tomlinson C."/>
            <person name="Mitreva M."/>
            <person name="Hou S."/>
            <person name="Chen J."/>
            <person name="Wollam A."/>
            <person name="Pepin K.H."/>
            <person name="Johnson M."/>
            <person name="Bhonagiri V."/>
            <person name="Zhang X."/>
            <person name="Suruliraj S."/>
            <person name="Warren W."/>
            <person name="Chinwalla A."/>
            <person name="Mardis E.R."/>
            <person name="Wilson R.K."/>
        </authorList>
    </citation>
    <scope>NUCLEOTIDE SEQUENCE [LARGE SCALE GENOMIC DNA]</scope>
    <source>
        <strain evidence="4 5">F0435</strain>
    </source>
</reference>
<keyword evidence="1" id="KW-1015">Disulfide bond</keyword>
<proteinExistence type="inferred from homology"/>
<gene>
    <name evidence="4" type="ORF">HMPREF9104_03131</name>
</gene>
<dbReference type="AlphaFoldDB" id="H1LKI4"/>
<dbReference type="Gene3D" id="3.40.30.10">
    <property type="entry name" value="Glutaredoxin"/>
    <property type="match status" value="1"/>
</dbReference>
<evidence type="ECO:0000256" key="1">
    <source>
        <dbReference type="ARBA" id="ARBA00023157"/>
    </source>
</evidence>
<dbReference type="STRING" id="797516.HMPREF9104_03131"/>
<dbReference type="NCBIfam" id="TIGR01617">
    <property type="entry name" value="arsC_related"/>
    <property type="match status" value="1"/>
</dbReference>
<accession>H1LKI4</accession>
<dbReference type="InterPro" id="IPR036249">
    <property type="entry name" value="Thioredoxin-like_sf"/>
</dbReference>
<comment type="similarity">
    <text evidence="3">Belongs to the ArsC family.</text>
</comment>
<evidence type="ECO:0000313" key="5">
    <source>
        <dbReference type="Proteomes" id="UP000005025"/>
    </source>
</evidence>
<evidence type="ECO:0000313" key="4">
    <source>
        <dbReference type="EMBL" id="EHO46870.1"/>
    </source>
</evidence>
<dbReference type="EMBL" id="AGRJ01000266">
    <property type="protein sequence ID" value="EHO46870.1"/>
    <property type="molecule type" value="Genomic_DNA"/>
</dbReference>
<dbReference type="Proteomes" id="UP000005025">
    <property type="component" value="Unassembled WGS sequence"/>
</dbReference>
<dbReference type="InterPro" id="IPR006660">
    <property type="entry name" value="Arsenate_reductase-like"/>
</dbReference>